<dbReference type="Proteomes" id="UP000235786">
    <property type="component" value="Unassembled WGS sequence"/>
</dbReference>
<keyword evidence="1" id="KW-1133">Transmembrane helix</keyword>
<protein>
    <submittedName>
        <fullName evidence="2">Uncharacterized protein</fullName>
    </submittedName>
</protein>
<evidence type="ECO:0000313" key="2">
    <source>
        <dbReference type="EMBL" id="PMD46161.1"/>
    </source>
</evidence>
<dbReference type="AlphaFoldDB" id="A0A2J6S5X0"/>
<keyword evidence="1" id="KW-0472">Membrane</keyword>
<dbReference type="PANTHER" id="PTHR35896:SF3">
    <property type="entry name" value="MAJOR FACILITATOR SUPERFAMILY TRANSPORTER"/>
    <property type="match status" value="1"/>
</dbReference>
<organism evidence="2 3">
    <name type="scientific">Hyaloscypha variabilis (strain UAMH 11265 / GT02V1 / F)</name>
    <name type="common">Meliniomyces variabilis</name>
    <dbReference type="NCBI Taxonomy" id="1149755"/>
    <lineage>
        <taxon>Eukaryota</taxon>
        <taxon>Fungi</taxon>
        <taxon>Dikarya</taxon>
        <taxon>Ascomycota</taxon>
        <taxon>Pezizomycotina</taxon>
        <taxon>Leotiomycetes</taxon>
        <taxon>Helotiales</taxon>
        <taxon>Hyaloscyphaceae</taxon>
        <taxon>Hyaloscypha</taxon>
        <taxon>Hyaloscypha variabilis</taxon>
    </lineage>
</organism>
<dbReference type="OrthoDB" id="3501153at2759"/>
<feature type="transmembrane region" description="Helical" evidence="1">
    <location>
        <begin position="49"/>
        <end position="68"/>
    </location>
</feature>
<keyword evidence="3" id="KW-1185">Reference proteome</keyword>
<dbReference type="InterPro" id="IPR053008">
    <property type="entry name" value="Phomopsin_biosynth_assoc"/>
</dbReference>
<keyword evidence="1" id="KW-0812">Transmembrane</keyword>
<accession>A0A2J6S5X0</accession>
<reference evidence="2 3" key="1">
    <citation type="submission" date="2016-04" db="EMBL/GenBank/DDBJ databases">
        <title>A degradative enzymes factory behind the ericoid mycorrhizal symbiosis.</title>
        <authorList>
            <consortium name="DOE Joint Genome Institute"/>
            <person name="Martino E."/>
            <person name="Morin E."/>
            <person name="Grelet G."/>
            <person name="Kuo A."/>
            <person name="Kohler A."/>
            <person name="Daghino S."/>
            <person name="Barry K."/>
            <person name="Choi C."/>
            <person name="Cichocki N."/>
            <person name="Clum A."/>
            <person name="Copeland A."/>
            <person name="Hainaut M."/>
            <person name="Haridas S."/>
            <person name="Labutti K."/>
            <person name="Lindquist E."/>
            <person name="Lipzen A."/>
            <person name="Khouja H.-R."/>
            <person name="Murat C."/>
            <person name="Ohm R."/>
            <person name="Olson A."/>
            <person name="Spatafora J."/>
            <person name="Veneault-Fourrey C."/>
            <person name="Henrissat B."/>
            <person name="Grigoriev I."/>
            <person name="Martin F."/>
            <person name="Perotto S."/>
        </authorList>
    </citation>
    <scope>NUCLEOTIDE SEQUENCE [LARGE SCALE GENOMIC DNA]</scope>
    <source>
        <strain evidence="2 3">F</strain>
    </source>
</reference>
<dbReference type="PANTHER" id="PTHR35896">
    <property type="entry name" value="IG-LIKE DOMAIN-CONTAINING PROTEIN"/>
    <property type="match status" value="1"/>
</dbReference>
<gene>
    <name evidence="2" type="ORF">L207DRAFT_479781</name>
</gene>
<name>A0A2J6S5X0_HYAVF</name>
<proteinExistence type="predicted"/>
<evidence type="ECO:0000313" key="3">
    <source>
        <dbReference type="Proteomes" id="UP000235786"/>
    </source>
</evidence>
<dbReference type="EMBL" id="KZ613939">
    <property type="protein sequence ID" value="PMD46161.1"/>
    <property type="molecule type" value="Genomic_DNA"/>
</dbReference>
<sequence>MNQSNDASIGLLAEDAGQNYDFDSLSKSRSVRRLLPTGWSQKIQSRTKTWSGCALLIVVLPLAVWGLIDASSRLLHWSRALLHGPTPDCWCGTSNEEAMAMGCRYDHLAVDWLPQSCIDDELVKEFDTSGPGPNGVWPYFEKESRPLSGVSFTPINATEIDTFASEGTDYFATKEWHILHCMFTWRKQFRAGFSGKSIEPWNNKEEHIIHCSNYILGAIRMNGRLDEIETIIVGADRHTDE</sequence>
<dbReference type="STRING" id="1149755.A0A2J6S5X0"/>
<evidence type="ECO:0000256" key="1">
    <source>
        <dbReference type="SAM" id="Phobius"/>
    </source>
</evidence>